<accession>A0A0R3R5M5</accession>
<dbReference type="EMBL" id="UZAG01019977">
    <property type="protein sequence ID" value="VDO45406.1"/>
    <property type="molecule type" value="Genomic_DNA"/>
</dbReference>
<dbReference type="AlphaFoldDB" id="A0A0R3R5M5"/>
<dbReference type="WBParaSite" id="BTMF_0001531501-mRNA-1">
    <property type="protein sequence ID" value="BTMF_0001531501-mRNA-1"/>
    <property type="gene ID" value="BTMF_0001531501"/>
</dbReference>
<evidence type="ECO:0000313" key="3">
    <source>
        <dbReference type="WBParaSite" id="BTMF_0001531501-mRNA-1"/>
    </source>
</evidence>
<keyword evidence="2" id="KW-1185">Reference proteome</keyword>
<dbReference type="Proteomes" id="UP000280834">
    <property type="component" value="Unassembled WGS sequence"/>
</dbReference>
<evidence type="ECO:0000313" key="2">
    <source>
        <dbReference type="Proteomes" id="UP000280834"/>
    </source>
</evidence>
<name>A0A0R3R5M5_9BILA</name>
<sequence length="33" mass="3801">MFSLTLKYYAVKLNAFLSKKGLKAYTKIQKISC</sequence>
<organism evidence="3">
    <name type="scientific">Brugia timori</name>
    <dbReference type="NCBI Taxonomy" id="42155"/>
    <lineage>
        <taxon>Eukaryota</taxon>
        <taxon>Metazoa</taxon>
        <taxon>Ecdysozoa</taxon>
        <taxon>Nematoda</taxon>
        <taxon>Chromadorea</taxon>
        <taxon>Rhabditida</taxon>
        <taxon>Spirurina</taxon>
        <taxon>Spiruromorpha</taxon>
        <taxon>Filarioidea</taxon>
        <taxon>Onchocercidae</taxon>
        <taxon>Brugia</taxon>
    </lineage>
</organism>
<gene>
    <name evidence="1" type="ORF">BTMF_LOCUS13311</name>
</gene>
<protein>
    <submittedName>
        <fullName evidence="3">Transposase</fullName>
    </submittedName>
</protein>
<reference evidence="3" key="1">
    <citation type="submission" date="2017-02" db="UniProtKB">
        <authorList>
            <consortium name="WormBaseParasite"/>
        </authorList>
    </citation>
    <scope>IDENTIFICATION</scope>
</reference>
<reference evidence="1 2" key="2">
    <citation type="submission" date="2018-11" db="EMBL/GenBank/DDBJ databases">
        <authorList>
            <consortium name="Pathogen Informatics"/>
        </authorList>
    </citation>
    <scope>NUCLEOTIDE SEQUENCE [LARGE SCALE GENOMIC DNA]</scope>
</reference>
<proteinExistence type="predicted"/>
<evidence type="ECO:0000313" key="1">
    <source>
        <dbReference type="EMBL" id="VDO45406.1"/>
    </source>
</evidence>